<dbReference type="Pfam" id="PF00528">
    <property type="entry name" value="BPD_transp_1"/>
    <property type="match status" value="1"/>
</dbReference>
<evidence type="ECO:0000256" key="3">
    <source>
        <dbReference type="ARBA" id="ARBA00022475"/>
    </source>
</evidence>
<dbReference type="OrthoDB" id="157184at2"/>
<protein>
    <submittedName>
        <fullName evidence="9">ABC transporter permease</fullName>
    </submittedName>
</protein>
<feature type="domain" description="ABC transmembrane type-1" evidence="8">
    <location>
        <begin position="73"/>
        <end position="276"/>
    </location>
</feature>
<evidence type="ECO:0000313" key="9">
    <source>
        <dbReference type="EMBL" id="PNU01214.1"/>
    </source>
</evidence>
<dbReference type="GO" id="GO:0055085">
    <property type="term" value="P:transmembrane transport"/>
    <property type="evidence" value="ECO:0007669"/>
    <property type="project" value="InterPro"/>
</dbReference>
<dbReference type="Proteomes" id="UP000236151">
    <property type="component" value="Unassembled WGS sequence"/>
</dbReference>
<dbReference type="CDD" id="cd06261">
    <property type="entry name" value="TM_PBP2"/>
    <property type="match status" value="1"/>
</dbReference>
<dbReference type="AlphaFoldDB" id="A0A2K2FLK6"/>
<feature type="transmembrane region" description="Helical" evidence="7">
    <location>
        <begin position="142"/>
        <end position="162"/>
    </location>
</feature>
<dbReference type="KEGG" id="cthd:CDO33_11100"/>
<evidence type="ECO:0000256" key="1">
    <source>
        <dbReference type="ARBA" id="ARBA00004651"/>
    </source>
</evidence>
<feature type="transmembrane region" description="Helical" evidence="7">
    <location>
        <begin position="110"/>
        <end position="130"/>
    </location>
</feature>
<keyword evidence="2 7" id="KW-0813">Transport</keyword>
<evidence type="ECO:0000259" key="8">
    <source>
        <dbReference type="PROSITE" id="PS50928"/>
    </source>
</evidence>
<organism evidence="9 10">
    <name type="scientific">Clostridium thermosuccinogenes</name>
    <dbReference type="NCBI Taxonomy" id="84032"/>
    <lineage>
        <taxon>Bacteria</taxon>
        <taxon>Bacillati</taxon>
        <taxon>Bacillota</taxon>
        <taxon>Clostridia</taxon>
        <taxon>Eubacteriales</taxon>
        <taxon>Clostridiaceae</taxon>
        <taxon>Clostridium</taxon>
    </lineage>
</organism>
<dbReference type="Gene3D" id="1.10.3720.10">
    <property type="entry name" value="MetI-like"/>
    <property type="match status" value="1"/>
</dbReference>
<proteinExistence type="inferred from homology"/>
<comment type="subcellular location">
    <subcellularLocation>
        <location evidence="1 7">Cell membrane</location>
        <topology evidence="1 7">Multi-pass membrane protein</topology>
    </subcellularLocation>
</comment>
<evidence type="ECO:0000256" key="4">
    <source>
        <dbReference type="ARBA" id="ARBA00022692"/>
    </source>
</evidence>
<accession>A0A2K2FLK6</accession>
<dbReference type="PANTHER" id="PTHR43744:SF9">
    <property type="entry name" value="POLYGALACTURONAN_RHAMNOGALACTURONAN TRANSPORT SYSTEM PERMEASE PROTEIN YTCP"/>
    <property type="match status" value="1"/>
</dbReference>
<dbReference type="GO" id="GO:0005886">
    <property type="term" value="C:plasma membrane"/>
    <property type="evidence" value="ECO:0007669"/>
    <property type="project" value="UniProtKB-SubCell"/>
</dbReference>
<gene>
    <name evidence="9" type="ORF">CDQ84_02180</name>
</gene>
<evidence type="ECO:0000313" key="10">
    <source>
        <dbReference type="Proteomes" id="UP000236151"/>
    </source>
</evidence>
<feature type="transmembrane region" description="Helical" evidence="7">
    <location>
        <begin position="77"/>
        <end position="98"/>
    </location>
</feature>
<dbReference type="InterPro" id="IPR000515">
    <property type="entry name" value="MetI-like"/>
</dbReference>
<dbReference type="RefSeq" id="WP_103080071.1">
    <property type="nucleotide sequence ID" value="NZ_CP021850.1"/>
</dbReference>
<reference evidence="9 10" key="1">
    <citation type="submission" date="2017-06" db="EMBL/GenBank/DDBJ databases">
        <title>Investigating the central metabolism of Clostridium thermosuccinogenes.</title>
        <authorList>
            <person name="Koendjbiharie J.G."/>
            <person name="van Kranenburg R."/>
        </authorList>
    </citation>
    <scope>NUCLEOTIDE SEQUENCE [LARGE SCALE GENOMIC DNA]</scope>
    <source>
        <strain evidence="9 10">DSM 5806</strain>
    </source>
</reference>
<dbReference type="PROSITE" id="PS50928">
    <property type="entry name" value="ABC_TM1"/>
    <property type="match status" value="1"/>
</dbReference>
<feature type="transmembrane region" description="Helical" evidence="7">
    <location>
        <begin position="260"/>
        <end position="277"/>
    </location>
</feature>
<sequence length="292" mass="33262">MRATRGERVFYFINTIFLISVAIICLAPLIHIFAISLSANEMVTSGKVTFWPKKFTLVGYEYILENKLFWKGMYNSLIRVVLGLAVNLLFTVLAAYPLSKETSRFKQRTFYAWIFFIPMIFGGGLIPTFILVKDLKLMNSIWALILPGAVPIFYILLMLNFFRGLPNEMEEAALIDGASQWRILFTIYIPLSLPALATICVYAILGHWNSWFDGLIYLNDPNKYPVMTYLQTAVISIDFNKLTPEEIQKLSVLGDKTYKAAQIFLGSFPVLVTYPFFQKYFTKGLVLGSVKG</sequence>
<comment type="caution">
    <text evidence="9">The sequence shown here is derived from an EMBL/GenBank/DDBJ whole genome shotgun (WGS) entry which is preliminary data.</text>
</comment>
<evidence type="ECO:0000256" key="5">
    <source>
        <dbReference type="ARBA" id="ARBA00022989"/>
    </source>
</evidence>
<dbReference type="InterPro" id="IPR035906">
    <property type="entry name" value="MetI-like_sf"/>
</dbReference>
<name>A0A2K2FLK6_9CLOT</name>
<evidence type="ECO:0000256" key="7">
    <source>
        <dbReference type="RuleBase" id="RU363032"/>
    </source>
</evidence>
<keyword evidence="6 7" id="KW-0472">Membrane</keyword>
<comment type="similarity">
    <text evidence="7">Belongs to the binding-protein-dependent transport system permease family.</text>
</comment>
<evidence type="ECO:0000256" key="2">
    <source>
        <dbReference type="ARBA" id="ARBA00022448"/>
    </source>
</evidence>
<dbReference type="EMBL" id="NIOJ01000003">
    <property type="protein sequence ID" value="PNU01214.1"/>
    <property type="molecule type" value="Genomic_DNA"/>
</dbReference>
<dbReference type="PANTHER" id="PTHR43744">
    <property type="entry name" value="ABC TRANSPORTER PERMEASE PROTEIN MG189-RELATED-RELATED"/>
    <property type="match status" value="1"/>
</dbReference>
<evidence type="ECO:0000256" key="6">
    <source>
        <dbReference type="ARBA" id="ARBA00023136"/>
    </source>
</evidence>
<feature type="transmembrane region" description="Helical" evidence="7">
    <location>
        <begin position="12"/>
        <end position="35"/>
    </location>
</feature>
<keyword evidence="3" id="KW-1003">Cell membrane</keyword>
<keyword evidence="10" id="KW-1185">Reference proteome</keyword>
<keyword evidence="5 7" id="KW-1133">Transmembrane helix</keyword>
<dbReference type="SUPFAM" id="SSF161098">
    <property type="entry name" value="MetI-like"/>
    <property type="match status" value="1"/>
</dbReference>
<feature type="transmembrane region" description="Helical" evidence="7">
    <location>
        <begin position="183"/>
        <end position="205"/>
    </location>
</feature>
<keyword evidence="4 7" id="KW-0812">Transmembrane</keyword>